<dbReference type="InterPro" id="IPR035901">
    <property type="entry name" value="GIY-YIG_endonuc_sf"/>
</dbReference>
<dbReference type="NCBIfam" id="TIGR01453">
    <property type="entry name" value="grpIintron_endo"/>
    <property type="match status" value="1"/>
</dbReference>
<dbReference type="EMBL" id="JAFMYW010000001">
    <property type="protein sequence ID" value="MBO0947258.1"/>
    <property type="molecule type" value="Genomic_DNA"/>
</dbReference>
<dbReference type="InterPro" id="IPR006350">
    <property type="entry name" value="Intron_endoG1"/>
</dbReference>
<evidence type="ECO:0000313" key="4">
    <source>
        <dbReference type="Proteomes" id="UP000664628"/>
    </source>
</evidence>
<proteinExistence type="predicted"/>
<gene>
    <name evidence="3" type="ORF">J2I46_01605</name>
</gene>
<evidence type="ECO:0000256" key="1">
    <source>
        <dbReference type="ARBA" id="ARBA00010045"/>
    </source>
</evidence>
<dbReference type="Gene3D" id="3.40.1440.10">
    <property type="entry name" value="GIY-YIG endonuclease"/>
    <property type="match status" value="1"/>
</dbReference>
<dbReference type="InterPro" id="IPR036388">
    <property type="entry name" value="WH-like_DNA-bd_sf"/>
</dbReference>
<dbReference type="RefSeq" id="WP_207327175.1">
    <property type="nucleotide sequence ID" value="NZ_JAFMYW010000001.1"/>
</dbReference>
<reference evidence="3 4" key="1">
    <citation type="submission" date="2021-03" db="EMBL/GenBank/DDBJ databases">
        <title>Fibrella sp. HMF5405 genome sequencing and assembly.</title>
        <authorList>
            <person name="Kang H."/>
            <person name="Kim H."/>
            <person name="Bae S."/>
            <person name="Joh K."/>
        </authorList>
    </citation>
    <scope>NUCLEOTIDE SEQUENCE [LARGE SCALE GENOMIC DNA]</scope>
    <source>
        <strain evidence="3 4">HMF5405</strain>
    </source>
</reference>
<sequence length="258" mass="29482">MLDISQHKHPGIYRFTNKVNGKIYIGQAQNISIRYKSHRNSNGQGYFQKALRHHGIDSFNFEVLERVDDLSILTEREQYWLDFYRPYEPHIGYNIARVAGSCRGVKRATEQVEAHRLRMTGKLAGPLNPRWGKTHTPEARAIISEARKRAKASPETRAKLSATTTRNNLRRSPELLAKIASAIVKAHAKPIAQIDPITDSTIHIWGSVREINEQLGITICGIQNACRGRYYCNKRKGYFPKDSHGGYKWQYVDLTPLV</sequence>
<dbReference type="PROSITE" id="PS50164">
    <property type="entry name" value="GIY_YIG"/>
    <property type="match status" value="1"/>
</dbReference>
<dbReference type="InterPro" id="IPR000305">
    <property type="entry name" value="GIY-YIG_endonuc"/>
</dbReference>
<organism evidence="3 4">
    <name type="scientific">Fibrella forsythiae</name>
    <dbReference type="NCBI Taxonomy" id="2817061"/>
    <lineage>
        <taxon>Bacteria</taxon>
        <taxon>Pseudomonadati</taxon>
        <taxon>Bacteroidota</taxon>
        <taxon>Cytophagia</taxon>
        <taxon>Cytophagales</taxon>
        <taxon>Spirosomataceae</taxon>
        <taxon>Fibrella</taxon>
    </lineage>
</organism>
<dbReference type="SMART" id="SM00465">
    <property type="entry name" value="GIYc"/>
    <property type="match status" value="1"/>
</dbReference>
<keyword evidence="4" id="KW-1185">Reference proteome</keyword>
<evidence type="ECO:0000313" key="3">
    <source>
        <dbReference type="EMBL" id="MBO0947258.1"/>
    </source>
</evidence>
<dbReference type="Proteomes" id="UP000664628">
    <property type="component" value="Unassembled WGS sequence"/>
</dbReference>
<dbReference type="Gene3D" id="1.10.10.10">
    <property type="entry name" value="Winged helix-like DNA-binding domain superfamily/Winged helix DNA-binding domain"/>
    <property type="match status" value="1"/>
</dbReference>
<accession>A0ABS3JB90</accession>
<feature type="domain" description="GIY-YIG" evidence="2">
    <location>
        <begin position="8"/>
        <end position="95"/>
    </location>
</feature>
<evidence type="ECO:0000259" key="2">
    <source>
        <dbReference type="PROSITE" id="PS50164"/>
    </source>
</evidence>
<comment type="caution">
    <text evidence="3">The sequence shown here is derived from an EMBL/GenBank/DDBJ whole genome shotgun (WGS) entry which is preliminary data.</text>
</comment>
<protein>
    <submittedName>
        <fullName evidence="3">GIY-YIG nuclease family protein</fullName>
    </submittedName>
</protein>
<comment type="similarity">
    <text evidence="1">To endonucleases of group I introns of fungi and phage.</text>
</comment>
<dbReference type="SUPFAM" id="SSF64496">
    <property type="entry name" value="DNA-binding domain of intron-encoded endonucleases"/>
    <property type="match status" value="1"/>
</dbReference>
<dbReference type="Pfam" id="PF07460">
    <property type="entry name" value="NUMOD3"/>
    <property type="match status" value="1"/>
</dbReference>
<dbReference type="Pfam" id="PF01541">
    <property type="entry name" value="GIY-YIG"/>
    <property type="match status" value="1"/>
</dbReference>
<name>A0ABS3JB90_9BACT</name>
<dbReference type="CDD" id="cd10445">
    <property type="entry name" value="GIY-YIG_bI1_like"/>
    <property type="match status" value="1"/>
</dbReference>
<dbReference type="InterPro" id="IPR003611">
    <property type="entry name" value="NUMOD3"/>
</dbReference>
<dbReference type="SUPFAM" id="SSF82771">
    <property type="entry name" value="GIY-YIG endonuclease"/>
    <property type="match status" value="1"/>
</dbReference>